<evidence type="ECO:0000256" key="5">
    <source>
        <dbReference type="PROSITE-ProRule" id="PRU00094"/>
    </source>
</evidence>
<dbReference type="GO" id="GO:0043565">
    <property type="term" value="F:sequence-specific DNA binding"/>
    <property type="evidence" value="ECO:0007669"/>
    <property type="project" value="InterPro"/>
</dbReference>
<organism evidence="7 8">
    <name type="scientific">Chlamydomonas eustigma</name>
    <dbReference type="NCBI Taxonomy" id="1157962"/>
    <lineage>
        <taxon>Eukaryota</taxon>
        <taxon>Viridiplantae</taxon>
        <taxon>Chlorophyta</taxon>
        <taxon>core chlorophytes</taxon>
        <taxon>Chlorophyceae</taxon>
        <taxon>CS clade</taxon>
        <taxon>Chlamydomonadales</taxon>
        <taxon>Chlamydomonadaceae</taxon>
        <taxon>Chlamydomonas</taxon>
    </lineage>
</organism>
<evidence type="ECO:0000313" key="8">
    <source>
        <dbReference type="Proteomes" id="UP000232323"/>
    </source>
</evidence>
<gene>
    <name evidence="7" type="ORF">CEUSTIGMA_g1381.t1</name>
</gene>
<dbReference type="EMBL" id="BEGY01000005">
    <property type="protein sequence ID" value="GAX73931.1"/>
    <property type="molecule type" value="Genomic_DNA"/>
</dbReference>
<dbReference type="PANTHER" id="PTHR45658">
    <property type="entry name" value="GATA TRANSCRIPTION FACTOR"/>
    <property type="match status" value="1"/>
</dbReference>
<comment type="similarity">
    <text evidence="1">Belongs to the type IV zinc-finger family. Class A subfamily.</text>
</comment>
<evidence type="ECO:0000256" key="1">
    <source>
        <dbReference type="ARBA" id="ARBA00005694"/>
    </source>
</evidence>
<dbReference type="CDD" id="cd00202">
    <property type="entry name" value="ZnF_GATA"/>
    <property type="match status" value="1"/>
</dbReference>
<comment type="caution">
    <text evidence="7">The sequence shown here is derived from an EMBL/GenBank/DDBJ whole genome shotgun (WGS) entry which is preliminary data.</text>
</comment>
<accession>A0A250WT06</accession>
<keyword evidence="8" id="KW-1185">Reference proteome</keyword>
<dbReference type="Proteomes" id="UP000232323">
    <property type="component" value="Unassembled WGS sequence"/>
</dbReference>
<dbReference type="SMART" id="SM00401">
    <property type="entry name" value="ZnF_GATA"/>
    <property type="match status" value="1"/>
</dbReference>
<dbReference type="Pfam" id="PF00320">
    <property type="entry name" value="GATA"/>
    <property type="match status" value="1"/>
</dbReference>
<protein>
    <recommendedName>
        <fullName evidence="6">GATA-type domain-containing protein</fullName>
    </recommendedName>
</protein>
<keyword evidence="2" id="KW-0479">Metal-binding</keyword>
<evidence type="ECO:0000256" key="4">
    <source>
        <dbReference type="ARBA" id="ARBA00022833"/>
    </source>
</evidence>
<evidence type="ECO:0000256" key="3">
    <source>
        <dbReference type="ARBA" id="ARBA00022771"/>
    </source>
</evidence>
<dbReference type="OrthoDB" id="2162994at2759"/>
<evidence type="ECO:0000256" key="2">
    <source>
        <dbReference type="ARBA" id="ARBA00022723"/>
    </source>
</evidence>
<dbReference type="GO" id="GO:0006355">
    <property type="term" value="P:regulation of DNA-templated transcription"/>
    <property type="evidence" value="ECO:0007669"/>
    <property type="project" value="InterPro"/>
</dbReference>
<dbReference type="AlphaFoldDB" id="A0A250WT06"/>
<proteinExistence type="inferred from homology"/>
<dbReference type="InterPro" id="IPR013088">
    <property type="entry name" value="Znf_NHR/GATA"/>
</dbReference>
<dbReference type="InterPro" id="IPR051140">
    <property type="entry name" value="GATA_TF"/>
</dbReference>
<reference evidence="7 8" key="1">
    <citation type="submission" date="2017-08" db="EMBL/GenBank/DDBJ databases">
        <title>Acidophilic green algal genome provides insights into adaptation to an acidic environment.</title>
        <authorList>
            <person name="Hirooka S."/>
            <person name="Hirose Y."/>
            <person name="Kanesaki Y."/>
            <person name="Higuchi S."/>
            <person name="Fujiwara T."/>
            <person name="Onuma R."/>
            <person name="Era A."/>
            <person name="Ohbayashi R."/>
            <person name="Uzuka A."/>
            <person name="Nozaki H."/>
            <person name="Yoshikawa H."/>
            <person name="Miyagishima S.Y."/>
        </authorList>
    </citation>
    <scope>NUCLEOTIDE SEQUENCE [LARGE SCALE GENOMIC DNA]</scope>
    <source>
        <strain evidence="7 8">NIES-2499</strain>
    </source>
</reference>
<dbReference type="PROSITE" id="PS50114">
    <property type="entry name" value="GATA_ZN_FINGER_2"/>
    <property type="match status" value="1"/>
</dbReference>
<dbReference type="InterPro" id="IPR000679">
    <property type="entry name" value="Znf_GATA"/>
</dbReference>
<evidence type="ECO:0000259" key="6">
    <source>
        <dbReference type="PROSITE" id="PS50114"/>
    </source>
</evidence>
<sequence>MSLCVKPFVGREEGLKTAPSRHFNYLDDTSNMDLLEKLYIDFNQAEYESDTFFGASGAYEDSSFTTDMSDDLSIIQGIIPTAGNSSENEGSGCFRGALSILDENEEVEGTGSRDASHLFSGQSSRLFSSSPDLLGLNAQCSKWLDVKANSTSIKSCTDLEILPSEDEAALGFLSDSCCFNFKMETTGSRERQCSFQRMSLTTLVPLSAMPSRTVSPCLNDCECSFQSGSAVESYIQPTLDSTLTARDRKTRALKLSLAEDQSRELSAEVAAFLSHSLSQAAPHLPASSPGRKQCAGMSLGSSASAEQASKTAGSARAIVRPRRAVSYALLEDAYPRGKKRGAGGHQPGKLVTNPFGLACTACGVLATPVWRAGPAGPKTLCNACGVRYMKVAKKK</sequence>
<dbReference type="GO" id="GO:0008270">
    <property type="term" value="F:zinc ion binding"/>
    <property type="evidence" value="ECO:0007669"/>
    <property type="project" value="UniProtKB-KW"/>
</dbReference>
<feature type="domain" description="GATA-type" evidence="6">
    <location>
        <begin position="353"/>
        <end position="388"/>
    </location>
</feature>
<dbReference type="PANTHER" id="PTHR45658:SF18">
    <property type="entry name" value="PROTEIN GAT2"/>
    <property type="match status" value="1"/>
</dbReference>
<keyword evidence="4" id="KW-0862">Zinc</keyword>
<evidence type="ECO:0000313" key="7">
    <source>
        <dbReference type="EMBL" id="GAX73931.1"/>
    </source>
</evidence>
<dbReference type="SUPFAM" id="SSF57716">
    <property type="entry name" value="Glucocorticoid receptor-like (DNA-binding domain)"/>
    <property type="match status" value="1"/>
</dbReference>
<dbReference type="Gene3D" id="3.30.50.10">
    <property type="entry name" value="Erythroid Transcription Factor GATA-1, subunit A"/>
    <property type="match status" value="1"/>
</dbReference>
<keyword evidence="3 5" id="KW-0863">Zinc-finger</keyword>
<dbReference type="STRING" id="1157962.A0A250WT06"/>
<name>A0A250WT06_9CHLO</name>